<organism evidence="6 7">
    <name type="scientific">Boothiomyces macroporosus</name>
    <dbReference type="NCBI Taxonomy" id="261099"/>
    <lineage>
        <taxon>Eukaryota</taxon>
        <taxon>Fungi</taxon>
        <taxon>Fungi incertae sedis</taxon>
        <taxon>Chytridiomycota</taxon>
        <taxon>Chytridiomycota incertae sedis</taxon>
        <taxon>Chytridiomycetes</taxon>
        <taxon>Rhizophydiales</taxon>
        <taxon>Terramycetaceae</taxon>
        <taxon>Boothiomyces</taxon>
    </lineage>
</organism>
<evidence type="ECO:0008006" key="8">
    <source>
        <dbReference type="Google" id="ProtNLM"/>
    </source>
</evidence>
<name>A0AAD5UG79_9FUNG</name>
<sequence length="309" mass="33941">MDAILPFIPNYLLVLFEDKNSDAFVYSFWASMGTFIGGIIVVALIGILGADPTAQSTSRLMGILQSISAGVMIFMTCFHLVPESNEVIGNRETMLYFFGGVVVFFILEIIVHFMLPHEHEAEETHKKHDKKQKEKQVIKNMSAKDSLDLYRTSLITFIAMALHNIPEGISVYLGALSNPKMGLQLALAILLHNVPEGMAVAIPLYASTGSIFQVLFWTLINGLAEPFGVIGGGILLAPYLNEYFLSRCLALVSGIMFCISINELFPVSIKYCGKTLATVSLFIGMLIGWASMEIVEEYFGGHGHDVSDS</sequence>
<comment type="subcellular location">
    <subcellularLocation>
        <location evidence="1">Membrane</location>
        <topology evidence="1">Multi-pass membrane protein</topology>
    </subcellularLocation>
</comment>
<evidence type="ECO:0000313" key="6">
    <source>
        <dbReference type="EMBL" id="KAJ3257237.1"/>
    </source>
</evidence>
<keyword evidence="3 5" id="KW-1133">Transmembrane helix</keyword>
<evidence type="ECO:0000256" key="3">
    <source>
        <dbReference type="ARBA" id="ARBA00022989"/>
    </source>
</evidence>
<dbReference type="EMBL" id="JADGKB010000040">
    <property type="protein sequence ID" value="KAJ3257237.1"/>
    <property type="molecule type" value="Genomic_DNA"/>
</dbReference>
<feature type="transmembrane region" description="Helical" evidence="5">
    <location>
        <begin position="149"/>
        <end position="165"/>
    </location>
</feature>
<dbReference type="AlphaFoldDB" id="A0AAD5UG79"/>
<feature type="transmembrane region" description="Helical" evidence="5">
    <location>
        <begin position="272"/>
        <end position="292"/>
    </location>
</feature>
<dbReference type="GO" id="GO:0005385">
    <property type="term" value="F:zinc ion transmembrane transporter activity"/>
    <property type="evidence" value="ECO:0007669"/>
    <property type="project" value="TreeGrafter"/>
</dbReference>
<dbReference type="PANTHER" id="PTHR11040">
    <property type="entry name" value="ZINC/IRON TRANSPORTER"/>
    <property type="match status" value="1"/>
</dbReference>
<feature type="transmembrane region" description="Helical" evidence="5">
    <location>
        <begin position="185"/>
        <end position="207"/>
    </location>
</feature>
<dbReference type="GO" id="GO:0016020">
    <property type="term" value="C:membrane"/>
    <property type="evidence" value="ECO:0007669"/>
    <property type="project" value="UniProtKB-SubCell"/>
</dbReference>
<dbReference type="PANTHER" id="PTHR11040:SF210">
    <property type="entry name" value="ZINC-REGULATED TRANSPORTER 3"/>
    <property type="match status" value="1"/>
</dbReference>
<evidence type="ECO:0000313" key="7">
    <source>
        <dbReference type="Proteomes" id="UP001210925"/>
    </source>
</evidence>
<keyword evidence="7" id="KW-1185">Reference proteome</keyword>
<comment type="caution">
    <text evidence="6">The sequence shown here is derived from an EMBL/GenBank/DDBJ whole genome shotgun (WGS) entry which is preliminary data.</text>
</comment>
<dbReference type="InterPro" id="IPR003689">
    <property type="entry name" value="ZIP"/>
</dbReference>
<dbReference type="Pfam" id="PF02535">
    <property type="entry name" value="Zip"/>
    <property type="match status" value="1"/>
</dbReference>
<feature type="transmembrane region" description="Helical" evidence="5">
    <location>
        <begin position="243"/>
        <end position="265"/>
    </location>
</feature>
<reference evidence="6" key="1">
    <citation type="submission" date="2020-05" db="EMBL/GenBank/DDBJ databases">
        <title>Phylogenomic resolution of chytrid fungi.</title>
        <authorList>
            <person name="Stajich J.E."/>
            <person name="Amses K."/>
            <person name="Simmons R."/>
            <person name="Seto K."/>
            <person name="Myers J."/>
            <person name="Bonds A."/>
            <person name="Quandt C.A."/>
            <person name="Barry K."/>
            <person name="Liu P."/>
            <person name="Grigoriev I."/>
            <person name="Longcore J.E."/>
            <person name="James T.Y."/>
        </authorList>
    </citation>
    <scope>NUCLEOTIDE SEQUENCE</scope>
    <source>
        <strain evidence="6">PLAUS21</strain>
    </source>
</reference>
<evidence type="ECO:0000256" key="2">
    <source>
        <dbReference type="ARBA" id="ARBA00022692"/>
    </source>
</evidence>
<evidence type="ECO:0000256" key="5">
    <source>
        <dbReference type="SAM" id="Phobius"/>
    </source>
</evidence>
<proteinExistence type="predicted"/>
<keyword evidence="4 5" id="KW-0472">Membrane</keyword>
<accession>A0AAD5UG79</accession>
<dbReference type="Proteomes" id="UP001210925">
    <property type="component" value="Unassembled WGS sequence"/>
</dbReference>
<evidence type="ECO:0000256" key="4">
    <source>
        <dbReference type="ARBA" id="ARBA00023136"/>
    </source>
</evidence>
<feature type="transmembrane region" description="Helical" evidence="5">
    <location>
        <begin position="93"/>
        <end position="115"/>
    </location>
</feature>
<feature type="transmembrane region" description="Helical" evidence="5">
    <location>
        <begin position="60"/>
        <end position="81"/>
    </location>
</feature>
<feature type="transmembrane region" description="Helical" evidence="5">
    <location>
        <begin position="23"/>
        <end position="48"/>
    </location>
</feature>
<keyword evidence="2 5" id="KW-0812">Transmembrane</keyword>
<evidence type="ECO:0000256" key="1">
    <source>
        <dbReference type="ARBA" id="ARBA00004141"/>
    </source>
</evidence>
<gene>
    <name evidence="6" type="ORF">HK103_004791</name>
</gene>
<protein>
    <recommendedName>
        <fullName evidence="8">Zinc/iron permease</fullName>
    </recommendedName>
</protein>
<feature type="transmembrane region" description="Helical" evidence="5">
    <location>
        <begin position="214"/>
        <end position="237"/>
    </location>
</feature>